<dbReference type="PANTHER" id="PTHR33987">
    <property type="entry name" value="CALCINEURIN-LIKE METALLO-PHOSPHOESTERASE SUPERFAMILY PROTEIN"/>
    <property type="match status" value="1"/>
</dbReference>
<sequence>MERKPTIKNLLWAELDYIDCGDFEPAIEDDRVFLTTIVRLNGRNNPKNFQMRLRWIDEDGSEQEVFVDPYESLDEINPDNKKESFLHFRTPELLCKKDYQCDIFYKGSTLSVLKAPKGDYIPLTIETPPARQDPQSITIAVGGDQERHEQLGFLGQLFGINNYSHTKQIYKHIGSSQGYQLFIHLGDLFNGEVYFSLRNLFRSGRRVFERKVQTEEAFDYHLKADFLHPAKRYLAKLSHGFYNVCDDHDGGNNDQKEAITEQEKAARQYMENSFHKNVGLPRFSIQEHDGYGNVKTSGRAGPFFKKRIGQSEFFILHNRLTQTTDAKPESFLLGEKQWEWLEQSLAESKASNKIIISPLPFVMGKNPGEDYRAHWQEWHRFIQLCRKYKVGTILTADSHNFSESEIHVSNADDPNDKNRWIIHQHLIGTLGGSAQHITDEENERINTPGRPLLLPQDNDFPKELYQGSRVISYFSPGSKQALISSRHSGDATNRVDGQEETLIDSQWTQKNEWRKHTHGYARFVFTPQSHYVAEEIEIGANEVISSNRQSVRLSPEQLDAWQVKMSFFACNRKQSITNELRLESKYINSIC</sequence>
<dbReference type="Gene3D" id="3.60.21.70">
    <property type="entry name" value="PhoD-like phosphatase"/>
    <property type="match status" value="1"/>
</dbReference>
<dbReference type="InterPro" id="IPR018946">
    <property type="entry name" value="PhoD-like_MPP"/>
</dbReference>
<dbReference type="PATRIC" id="fig|45074.5.peg.3936"/>
<evidence type="ECO:0000313" key="3">
    <source>
        <dbReference type="Proteomes" id="UP000054703"/>
    </source>
</evidence>
<keyword evidence="3" id="KW-1185">Reference proteome</keyword>
<dbReference type="RefSeq" id="WP_058515567.1">
    <property type="nucleotide sequence ID" value="NZ_CAAAIH010000001.1"/>
</dbReference>
<feature type="domain" description="PhoD-like phosphatase metallophosphatase" evidence="1">
    <location>
        <begin position="168"/>
        <end position="415"/>
    </location>
</feature>
<dbReference type="PANTHER" id="PTHR33987:SF1">
    <property type="entry name" value="CALCINEURIN-LIKE METALLO-PHOSPHOESTERASE SUPERFAMILY PROTEIN"/>
    <property type="match status" value="1"/>
</dbReference>
<proteinExistence type="predicted"/>
<dbReference type="AlphaFoldDB" id="A0A0W0Y9I3"/>
<evidence type="ECO:0000259" key="1">
    <source>
        <dbReference type="Pfam" id="PF09423"/>
    </source>
</evidence>
<accession>A0A0W0Y9I3</accession>
<dbReference type="Pfam" id="PF09423">
    <property type="entry name" value="PhoD"/>
    <property type="match status" value="1"/>
</dbReference>
<organism evidence="2 3">
    <name type="scientific">Legionella santicrucis</name>
    <dbReference type="NCBI Taxonomy" id="45074"/>
    <lineage>
        <taxon>Bacteria</taxon>
        <taxon>Pseudomonadati</taxon>
        <taxon>Pseudomonadota</taxon>
        <taxon>Gammaproteobacteria</taxon>
        <taxon>Legionellales</taxon>
        <taxon>Legionellaceae</taxon>
        <taxon>Legionella</taxon>
    </lineage>
</organism>
<dbReference type="EMBL" id="LNYU01000091">
    <property type="protein sequence ID" value="KTD53252.1"/>
    <property type="molecule type" value="Genomic_DNA"/>
</dbReference>
<comment type="caution">
    <text evidence="2">The sequence shown here is derived from an EMBL/GenBank/DDBJ whole genome shotgun (WGS) entry which is preliminary data.</text>
</comment>
<protein>
    <submittedName>
        <fullName evidence="2">PhoD-like phosphatase</fullName>
    </submittedName>
</protein>
<reference evidence="2 3" key="1">
    <citation type="submission" date="2015-11" db="EMBL/GenBank/DDBJ databases">
        <title>Genomic analysis of 38 Legionella species identifies large and diverse effector repertoires.</title>
        <authorList>
            <person name="Burstein D."/>
            <person name="Amaro F."/>
            <person name="Zusman T."/>
            <person name="Lifshitz Z."/>
            <person name="Cohen O."/>
            <person name="Gilbert J.A."/>
            <person name="Pupko T."/>
            <person name="Shuman H.A."/>
            <person name="Segal G."/>
        </authorList>
    </citation>
    <scope>NUCLEOTIDE SEQUENCE [LARGE SCALE GENOMIC DNA]</scope>
    <source>
        <strain evidence="2 3">SC-63-C7</strain>
    </source>
</reference>
<dbReference type="InterPro" id="IPR038607">
    <property type="entry name" value="PhoD-like_sf"/>
</dbReference>
<dbReference type="InterPro" id="IPR029052">
    <property type="entry name" value="Metallo-depent_PP-like"/>
</dbReference>
<evidence type="ECO:0000313" key="2">
    <source>
        <dbReference type="EMBL" id="KTD53252.1"/>
    </source>
</evidence>
<dbReference type="STRING" id="45074.Lsan_3662"/>
<dbReference type="Proteomes" id="UP000054703">
    <property type="component" value="Unassembled WGS sequence"/>
</dbReference>
<name>A0A0W0Y9I3_9GAMM</name>
<dbReference type="SUPFAM" id="SSF56300">
    <property type="entry name" value="Metallo-dependent phosphatases"/>
    <property type="match status" value="1"/>
</dbReference>
<gene>
    <name evidence="2" type="ORF">Lsan_3662</name>
</gene>